<keyword evidence="1" id="KW-0575">Peroxidase</keyword>
<reference evidence="1 2" key="1">
    <citation type="journal article" date="2019" name="Int. J. Syst. Evol. Microbiol.">
        <title>The Global Catalogue of Microorganisms (GCM) 10K type strain sequencing project: providing services to taxonomists for standard genome sequencing and annotation.</title>
        <authorList>
            <consortium name="The Broad Institute Genomics Platform"/>
            <consortium name="The Broad Institute Genome Sequencing Center for Infectious Disease"/>
            <person name="Wu L."/>
            <person name="Ma J."/>
        </authorList>
    </citation>
    <scope>NUCLEOTIDE SEQUENCE [LARGE SCALE GENOMIC DNA]</scope>
    <source>
        <strain evidence="1 2">DSM 29988</strain>
    </source>
</reference>
<comment type="caution">
    <text evidence="1">The sequence shown here is derived from an EMBL/GenBank/DDBJ whole genome shotgun (WGS) entry which is preliminary data.</text>
</comment>
<evidence type="ECO:0000313" key="1">
    <source>
        <dbReference type="EMBL" id="MFC7204520.1"/>
    </source>
</evidence>
<dbReference type="SUPFAM" id="SSF82784">
    <property type="entry name" value="OsmC-like"/>
    <property type="match status" value="1"/>
</dbReference>
<sequence>MSAEDRTQDSRSNLATYAVSATAESPMRTRVSTRGFEFVIDEPENFGGTDEGPNPLEYLLGALTGCLTITGHLVAREMGLDVNGLEINVEGDLNPAKFMGASDDARAGYQVVRVEFVADIDADEETIESWIAATEERCPVTDNMNHDTPFEFAFVSSS</sequence>
<dbReference type="Proteomes" id="UP001596481">
    <property type="component" value="Unassembled WGS sequence"/>
</dbReference>
<dbReference type="Gene3D" id="3.30.300.20">
    <property type="match status" value="1"/>
</dbReference>
<evidence type="ECO:0000313" key="2">
    <source>
        <dbReference type="Proteomes" id="UP001596481"/>
    </source>
</evidence>
<dbReference type="InterPro" id="IPR003718">
    <property type="entry name" value="OsmC/Ohr_fam"/>
</dbReference>
<organism evidence="1 2">
    <name type="scientific">Haloferax namakaokahaiae</name>
    <dbReference type="NCBI Taxonomy" id="1748331"/>
    <lineage>
        <taxon>Archaea</taxon>
        <taxon>Methanobacteriati</taxon>
        <taxon>Methanobacteriota</taxon>
        <taxon>Stenosarchaea group</taxon>
        <taxon>Halobacteria</taxon>
        <taxon>Halobacteriales</taxon>
        <taxon>Haloferacaceae</taxon>
        <taxon>Haloferax</taxon>
    </lineage>
</organism>
<dbReference type="InterPro" id="IPR052924">
    <property type="entry name" value="OsmC/Ohr_hydroprdx_reductase"/>
</dbReference>
<dbReference type="EMBL" id="JBHTAA010000005">
    <property type="protein sequence ID" value="MFC7204520.1"/>
    <property type="molecule type" value="Genomic_DNA"/>
</dbReference>
<dbReference type="InterPro" id="IPR036102">
    <property type="entry name" value="OsmC/Ohrsf"/>
</dbReference>
<keyword evidence="1" id="KW-0560">Oxidoreductase</keyword>
<dbReference type="RefSeq" id="WP_390224290.1">
    <property type="nucleotide sequence ID" value="NZ_JBHTAA010000005.1"/>
</dbReference>
<dbReference type="AlphaFoldDB" id="A0ABD5ZHU5"/>
<dbReference type="GO" id="GO:0004601">
    <property type="term" value="F:peroxidase activity"/>
    <property type="evidence" value="ECO:0007669"/>
    <property type="project" value="UniProtKB-KW"/>
</dbReference>
<dbReference type="InterPro" id="IPR015946">
    <property type="entry name" value="KH_dom-like_a/b"/>
</dbReference>
<name>A0ABD5ZHU5_9EURY</name>
<dbReference type="Pfam" id="PF02566">
    <property type="entry name" value="OsmC"/>
    <property type="match status" value="1"/>
</dbReference>
<accession>A0ABD5ZHU5</accession>
<dbReference type="PANTHER" id="PTHR35368">
    <property type="entry name" value="HYDROPEROXIDE REDUCTASE"/>
    <property type="match status" value="1"/>
</dbReference>
<proteinExistence type="predicted"/>
<gene>
    <name evidence="1" type="ORF">ACFQJC_13415</name>
</gene>
<dbReference type="EC" id="1.11.1.-" evidence="1"/>
<keyword evidence="2" id="KW-1185">Reference proteome</keyword>
<dbReference type="PANTHER" id="PTHR35368:SF1">
    <property type="entry name" value="HYDROPEROXIDE REDUCTASE"/>
    <property type="match status" value="1"/>
</dbReference>
<protein>
    <submittedName>
        <fullName evidence="1">OsmC family protein</fullName>
        <ecNumber evidence="1">1.11.1.-</ecNumber>
    </submittedName>
</protein>